<dbReference type="InterPro" id="IPR004463">
    <property type="entry name" value="UDP-acyl_GlcNac_deAcase"/>
</dbReference>
<name>A0A7V3ZVL8_UNCW3</name>
<evidence type="ECO:0000313" key="2">
    <source>
        <dbReference type="EMBL" id="HGK63943.1"/>
    </source>
</evidence>
<dbReference type="Pfam" id="PF03331">
    <property type="entry name" value="LpxC"/>
    <property type="match status" value="1"/>
</dbReference>
<organism evidence="2">
    <name type="scientific">candidate division WOR-3 bacterium</name>
    <dbReference type="NCBI Taxonomy" id="2052148"/>
    <lineage>
        <taxon>Bacteria</taxon>
        <taxon>Bacteria division WOR-3</taxon>
    </lineage>
</organism>
<sequence>MIDQLPYKKSFIEIKKKLLITDNKNFIFLLPKKDFSISLIITFPHYFSFKIVKENNFLKILSAQTPIPIKILKKEDFDFLKNFGYYQKGAWLLGRGSFASHKLLDFFGNLKILNKEIKGRIIAFRPSHKLNIKLINKLIKEEKNGH</sequence>
<proteinExistence type="predicted"/>
<comment type="caution">
    <text evidence="2">The sequence shown here is derived from an EMBL/GenBank/DDBJ whole genome shotgun (WGS) entry which is preliminary data.</text>
</comment>
<protein>
    <submittedName>
        <fullName evidence="2">Uncharacterized protein</fullName>
    </submittedName>
</protein>
<dbReference type="AlphaFoldDB" id="A0A7V3ZVL8"/>
<evidence type="ECO:0000256" key="1">
    <source>
        <dbReference type="ARBA" id="ARBA00002923"/>
    </source>
</evidence>
<gene>
    <name evidence="2" type="ORF">ENU74_05080</name>
</gene>
<dbReference type="GO" id="GO:0103117">
    <property type="term" value="F:UDP-3-O-acyl-N-acetylglucosamine deacetylase activity"/>
    <property type="evidence" value="ECO:0007669"/>
    <property type="project" value="InterPro"/>
</dbReference>
<comment type="function">
    <text evidence="1">Catalyzes the hydrolysis of UDP-3-O-myristoyl-N-acetylglucosamine to form UDP-3-O-myristoylglucosamine and acetate, the committed step in lipid A biosynthesis.</text>
</comment>
<reference evidence="2" key="1">
    <citation type="journal article" date="2020" name="mSystems">
        <title>Genome- and Community-Level Interaction Insights into Carbon Utilization and Element Cycling Functions of Hydrothermarchaeota in Hydrothermal Sediment.</title>
        <authorList>
            <person name="Zhou Z."/>
            <person name="Liu Y."/>
            <person name="Xu W."/>
            <person name="Pan J."/>
            <person name="Luo Z.H."/>
            <person name="Li M."/>
        </authorList>
    </citation>
    <scope>NUCLEOTIDE SEQUENCE [LARGE SCALE GENOMIC DNA]</scope>
    <source>
        <strain evidence="2">SpSt-697</strain>
    </source>
</reference>
<dbReference type="InterPro" id="IPR011334">
    <property type="entry name" value="UDP-acyl_GlcNac_deAcase_C"/>
</dbReference>
<dbReference type="EMBL" id="DTDR01000122">
    <property type="protein sequence ID" value="HGK63943.1"/>
    <property type="molecule type" value="Genomic_DNA"/>
</dbReference>
<dbReference type="SUPFAM" id="SSF54211">
    <property type="entry name" value="Ribosomal protein S5 domain 2-like"/>
    <property type="match status" value="1"/>
</dbReference>
<dbReference type="GO" id="GO:0009245">
    <property type="term" value="P:lipid A biosynthetic process"/>
    <property type="evidence" value="ECO:0007669"/>
    <property type="project" value="InterPro"/>
</dbReference>
<dbReference type="GO" id="GO:0016020">
    <property type="term" value="C:membrane"/>
    <property type="evidence" value="ECO:0007669"/>
    <property type="project" value="GOC"/>
</dbReference>
<dbReference type="InterPro" id="IPR020568">
    <property type="entry name" value="Ribosomal_Su5_D2-typ_SF"/>
</dbReference>
<accession>A0A7V3ZVL8</accession>
<dbReference type="Gene3D" id="3.30.1700.10">
    <property type="entry name" value="lpxc deacetylase, domain 2"/>
    <property type="match status" value="1"/>
</dbReference>